<dbReference type="CDD" id="cd06260">
    <property type="entry name" value="DUF820-like"/>
    <property type="match status" value="1"/>
</dbReference>
<dbReference type="PANTHER" id="PTHR34107">
    <property type="entry name" value="SLL0198 PROTEIN-RELATED"/>
    <property type="match status" value="1"/>
</dbReference>
<gene>
    <name evidence="2" type="ORF">H6G03_02225</name>
</gene>
<dbReference type="RefSeq" id="WP_190461628.1">
    <property type="nucleotide sequence ID" value="NZ_JACJPW010000003.1"/>
</dbReference>
<reference evidence="2" key="1">
    <citation type="journal article" date="2015" name="ISME J.">
        <title>Draft Genome Sequence of Streptomyces incarnatus NRRL8089, which Produces the Nucleoside Antibiotic Sinefungin.</title>
        <authorList>
            <person name="Oshima K."/>
            <person name="Hattori M."/>
            <person name="Shimizu H."/>
            <person name="Fukuda K."/>
            <person name="Nemoto M."/>
            <person name="Inagaki K."/>
            <person name="Tamura T."/>
        </authorList>
    </citation>
    <scope>NUCLEOTIDE SEQUENCE</scope>
    <source>
        <strain evidence="2">FACHB-1375</strain>
    </source>
</reference>
<accession>A0A926VCC2</accession>
<evidence type="ECO:0000259" key="1">
    <source>
        <dbReference type="Pfam" id="PF05685"/>
    </source>
</evidence>
<keyword evidence="2" id="KW-0540">Nuclease</keyword>
<dbReference type="Gene3D" id="3.90.1570.10">
    <property type="entry name" value="tt1808, chain A"/>
    <property type="match status" value="1"/>
</dbReference>
<keyword evidence="2" id="KW-0378">Hydrolase</keyword>
<evidence type="ECO:0000313" key="2">
    <source>
        <dbReference type="EMBL" id="MBD2179939.1"/>
    </source>
</evidence>
<dbReference type="GO" id="GO:0004519">
    <property type="term" value="F:endonuclease activity"/>
    <property type="evidence" value="ECO:0007669"/>
    <property type="project" value="UniProtKB-KW"/>
</dbReference>
<dbReference type="Proteomes" id="UP000641646">
    <property type="component" value="Unassembled WGS sequence"/>
</dbReference>
<dbReference type="SUPFAM" id="SSF52980">
    <property type="entry name" value="Restriction endonuclease-like"/>
    <property type="match status" value="1"/>
</dbReference>
<dbReference type="InterPro" id="IPR011335">
    <property type="entry name" value="Restrct_endonuc-II-like"/>
</dbReference>
<reference evidence="2" key="2">
    <citation type="submission" date="2020-08" db="EMBL/GenBank/DDBJ databases">
        <authorList>
            <person name="Chen M."/>
            <person name="Teng W."/>
            <person name="Zhao L."/>
            <person name="Hu C."/>
            <person name="Zhou Y."/>
            <person name="Han B."/>
            <person name="Song L."/>
            <person name="Shu W."/>
        </authorList>
    </citation>
    <scope>NUCLEOTIDE SEQUENCE</scope>
    <source>
        <strain evidence="2">FACHB-1375</strain>
    </source>
</reference>
<sequence length="186" mass="21151">MNLTVKDLERLQTELQEAHLDYQLELVDGRIIVMGPSDVTSSEVGARLIIFLGGWVMPRRLGRVYDSSGGFILPTENADLRAPDVSFVRAERLRNSPRDFARVVPDLMVEIKSKNDRVNPLKEKIKAFLELGSQVGILIDPDKQKVIILRRGGEENELTNSDVLTITELFPRWELPVSELWPPEFE</sequence>
<protein>
    <submittedName>
        <fullName evidence="2">Uma2 family endonuclease</fullName>
    </submittedName>
</protein>
<organism evidence="2 3">
    <name type="scientific">Aerosakkonema funiforme FACHB-1375</name>
    <dbReference type="NCBI Taxonomy" id="2949571"/>
    <lineage>
        <taxon>Bacteria</taxon>
        <taxon>Bacillati</taxon>
        <taxon>Cyanobacteriota</taxon>
        <taxon>Cyanophyceae</taxon>
        <taxon>Oscillatoriophycideae</taxon>
        <taxon>Aerosakkonematales</taxon>
        <taxon>Aerosakkonemataceae</taxon>
        <taxon>Aerosakkonema</taxon>
    </lineage>
</organism>
<keyword evidence="2" id="KW-0255">Endonuclease</keyword>
<dbReference type="Pfam" id="PF05685">
    <property type="entry name" value="Uma2"/>
    <property type="match status" value="1"/>
</dbReference>
<keyword evidence="3" id="KW-1185">Reference proteome</keyword>
<feature type="domain" description="Putative restriction endonuclease" evidence="1">
    <location>
        <begin position="12"/>
        <end position="177"/>
    </location>
</feature>
<comment type="caution">
    <text evidence="2">The sequence shown here is derived from an EMBL/GenBank/DDBJ whole genome shotgun (WGS) entry which is preliminary data.</text>
</comment>
<name>A0A926VCC2_9CYAN</name>
<dbReference type="EMBL" id="JACJPW010000003">
    <property type="protein sequence ID" value="MBD2179939.1"/>
    <property type="molecule type" value="Genomic_DNA"/>
</dbReference>
<proteinExistence type="predicted"/>
<evidence type="ECO:0000313" key="3">
    <source>
        <dbReference type="Proteomes" id="UP000641646"/>
    </source>
</evidence>
<dbReference type="AlphaFoldDB" id="A0A926VCC2"/>
<dbReference type="InterPro" id="IPR008538">
    <property type="entry name" value="Uma2"/>
</dbReference>
<dbReference type="PANTHER" id="PTHR34107:SF7">
    <property type="entry name" value="SLR2092 PROTEIN"/>
    <property type="match status" value="1"/>
</dbReference>
<dbReference type="InterPro" id="IPR012296">
    <property type="entry name" value="Nuclease_put_TT1808"/>
</dbReference>